<dbReference type="InterPro" id="IPR025287">
    <property type="entry name" value="WAK_GUB"/>
</dbReference>
<accession>A0A835ACR6</accession>
<dbReference type="PANTHER" id="PTHR33491">
    <property type="entry name" value="OSJNBA0016N04.9 PROTEIN"/>
    <property type="match status" value="1"/>
</dbReference>
<dbReference type="EMBL" id="JACEFO010002604">
    <property type="protein sequence ID" value="KAF8654962.1"/>
    <property type="molecule type" value="Genomic_DNA"/>
</dbReference>
<dbReference type="AlphaFoldDB" id="A0A835ACR6"/>
<dbReference type="GO" id="GO:0016020">
    <property type="term" value="C:membrane"/>
    <property type="evidence" value="ECO:0007669"/>
    <property type="project" value="UniProtKB-SubCell"/>
</dbReference>
<evidence type="ECO:0000256" key="3">
    <source>
        <dbReference type="SAM" id="SignalP"/>
    </source>
</evidence>
<evidence type="ECO:0000313" key="6">
    <source>
        <dbReference type="Proteomes" id="UP000636709"/>
    </source>
</evidence>
<evidence type="ECO:0000313" key="5">
    <source>
        <dbReference type="EMBL" id="KAF8654962.1"/>
    </source>
</evidence>
<sequence>MASRASLSALLWLCAAALAVPWLPGLTASASGLLVPPSPSTDCNRSCGGIDLPFPFGAGPAHCMLPGFGIECRDMGNGIHKPFLYRNVELLNISLSDGQFRVLVYISSYCYDAQGRNKEWRWNITGSPFSFSDTANKFTVVGCRTLAYIVYNRDDATKYMTGCVAMCDNNLKAVVNGSCSGMGCCQTAIPSGLQFYQVWFDRRFNTSEIDAASPCSFAVLMESSEFNFSTNYVTSLEFNSSHGGEAPVVLDWVISEDKCEVASTKPGYACVSRNSRCCYAAGGRRGYICKCEEGFEGNPYVTDGCLGESGYLHPLSP</sequence>
<dbReference type="GO" id="GO:0030247">
    <property type="term" value="F:polysaccharide binding"/>
    <property type="evidence" value="ECO:0007669"/>
    <property type="project" value="InterPro"/>
</dbReference>
<feature type="domain" description="Wall-associated receptor kinase galacturonan-binding" evidence="4">
    <location>
        <begin position="43"/>
        <end position="102"/>
    </location>
</feature>
<feature type="chain" id="PRO_5032521566" description="Wall-associated receptor kinase galacturonan-binding domain-containing protein" evidence="3">
    <location>
        <begin position="20"/>
        <end position="317"/>
    </location>
</feature>
<name>A0A835ACR6_9POAL</name>
<keyword evidence="2 3" id="KW-0732">Signal</keyword>
<dbReference type="OrthoDB" id="1932705at2759"/>
<protein>
    <recommendedName>
        <fullName evidence="4">Wall-associated receptor kinase galacturonan-binding domain-containing protein</fullName>
    </recommendedName>
</protein>
<organism evidence="5 6">
    <name type="scientific">Digitaria exilis</name>
    <dbReference type="NCBI Taxonomy" id="1010633"/>
    <lineage>
        <taxon>Eukaryota</taxon>
        <taxon>Viridiplantae</taxon>
        <taxon>Streptophyta</taxon>
        <taxon>Embryophyta</taxon>
        <taxon>Tracheophyta</taxon>
        <taxon>Spermatophyta</taxon>
        <taxon>Magnoliopsida</taxon>
        <taxon>Liliopsida</taxon>
        <taxon>Poales</taxon>
        <taxon>Poaceae</taxon>
        <taxon>PACMAD clade</taxon>
        <taxon>Panicoideae</taxon>
        <taxon>Panicodae</taxon>
        <taxon>Paniceae</taxon>
        <taxon>Anthephorinae</taxon>
        <taxon>Digitaria</taxon>
    </lineage>
</organism>
<dbReference type="Proteomes" id="UP000636709">
    <property type="component" value="Unassembled WGS sequence"/>
</dbReference>
<feature type="signal peptide" evidence="3">
    <location>
        <begin position="1"/>
        <end position="19"/>
    </location>
</feature>
<evidence type="ECO:0000256" key="2">
    <source>
        <dbReference type="ARBA" id="ARBA00022729"/>
    </source>
</evidence>
<comment type="subcellular location">
    <subcellularLocation>
        <location evidence="1">Membrane</location>
        <topology evidence="1">Single-pass membrane protein</topology>
    </subcellularLocation>
</comment>
<keyword evidence="6" id="KW-1185">Reference proteome</keyword>
<gene>
    <name evidence="5" type="ORF">HU200_061394</name>
</gene>
<comment type="caution">
    <text evidence="5">The sequence shown here is derived from an EMBL/GenBank/DDBJ whole genome shotgun (WGS) entry which is preliminary data.</text>
</comment>
<reference evidence="5" key="1">
    <citation type="submission" date="2020-07" db="EMBL/GenBank/DDBJ databases">
        <title>Genome sequence and genetic diversity analysis of an under-domesticated orphan crop, white fonio (Digitaria exilis).</title>
        <authorList>
            <person name="Bennetzen J.L."/>
            <person name="Chen S."/>
            <person name="Ma X."/>
            <person name="Wang X."/>
            <person name="Yssel A.E.J."/>
            <person name="Chaluvadi S.R."/>
            <person name="Johnson M."/>
            <person name="Gangashetty P."/>
            <person name="Hamidou F."/>
            <person name="Sanogo M.D."/>
            <person name="Zwaenepoel A."/>
            <person name="Wallace J."/>
            <person name="Van De Peer Y."/>
            <person name="Van Deynze A."/>
        </authorList>
    </citation>
    <scope>NUCLEOTIDE SEQUENCE</scope>
    <source>
        <tissue evidence="5">Leaves</tissue>
    </source>
</reference>
<evidence type="ECO:0000256" key="1">
    <source>
        <dbReference type="ARBA" id="ARBA00004167"/>
    </source>
</evidence>
<evidence type="ECO:0000259" key="4">
    <source>
        <dbReference type="Pfam" id="PF13947"/>
    </source>
</evidence>
<dbReference type="Pfam" id="PF13947">
    <property type="entry name" value="GUB_WAK_bind"/>
    <property type="match status" value="1"/>
</dbReference>
<proteinExistence type="predicted"/>